<keyword evidence="7" id="KW-1185">Reference proteome</keyword>
<protein>
    <recommendedName>
        <fullName evidence="8">Ninein like</fullName>
    </recommendedName>
</protein>
<evidence type="ECO:0000313" key="7">
    <source>
        <dbReference type="Proteomes" id="UP000326458"/>
    </source>
</evidence>
<evidence type="ECO:0000256" key="2">
    <source>
        <dbReference type="ARBA" id="ARBA00022490"/>
    </source>
</evidence>
<evidence type="ECO:0000256" key="4">
    <source>
        <dbReference type="ARBA" id="ARBA00023212"/>
    </source>
</evidence>
<reference evidence="6 7" key="1">
    <citation type="submission" date="2019-06" db="EMBL/GenBank/DDBJ databases">
        <title>Discovery of a novel chromosome fission-fusion reversal in muntjac.</title>
        <authorList>
            <person name="Mudd A.B."/>
            <person name="Bredeson J.V."/>
            <person name="Baum R."/>
            <person name="Hockemeyer D."/>
            <person name="Rokhsar D.S."/>
        </authorList>
    </citation>
    <scope>NUCLEOTIDE SEQUENCE [LARGE SCALE GENOMIC DNA]</scope>
    <source>
        <strain evidence="6">UTSW_UCB_Mm</strain>
        <tissue evidence="6">Fibroblast cell line</tissue>
    </source>
</reference>
<proteinExistence type="predicted"/>
<evidence type="ECO:0000313" key="6">
    <source>
        <dbReference type="EMBL" id="KAB0352447.1"/>
    </source>
</evidence>
<comment type="caution">
    <text evidence="6">The sequence shown here is derived from an EMBL/GenBank/DDBJ whole genome shotgun (WGS) entry which is preliminary data.</text>
</comment>
<evidence type="ECO:0008006" key="8">
    <source>
        <dbReference type="Google" id="ProtNLM"/>
    </source>
</evidence>
<feature type="coiled-coil region" evidence="5">
    <location>
        <begin position="263"/>
        <end position="290"/>
    </location>
</feature>
<feature type="coiled-coil region" evidence="5">
    <location>
        <begin position="91"/>
        <end position="132"/>
    </location>
</feature>
<keyword evidence="3" id="KW-0597">Phosphoprotein</keyword>
<name>A0A5N3VTB7_MUNMU</name>
<organism evidence="6 7">
    <name type="scientific">Muntiacus muntjak</name>
    <name type="common">Barking deer</name>
    <name type="synonym">Indian muntjac</name>
    <dbReference type="NCBI Taxonomy" id="9888"/>
    <lineage>
        <taxon>Eukaryota</taxon>
        <taxon>Metazoa</taxon>
        <taxon>Chordata</taxon>
        <taxon>Craniata</taxon>
        <taxon>Vertebrata</taxon>
        <taxon>Euteleostomi</taxon>
        <taxon>Mammalia</taxon>
        <taxon>Eutheria</taxon>
        <taxon>Laurasiatheria</taxon>
        <taxon>Artiodactyla</taxon>
        <taxon>Ruminantia</taxon>
        <taxon>Pecora</taxon>
        <taxon>Cervidae</taxon>
        <taxon>Muntiacinae</taxon>
        <taxon>Muntiacus</taxon>
    </lineage>
</organism>
<gene>
    <name evidence="6" type="ORF">FD754_017304</name>
</gene>
<comment type="subcellular location">
    <subcellularLocation>
        <location evidence="1">Cytoplasm</location>
        <location evidence="1">Cytoskeleton</location>
        <location evidence="1">Microtubule organizing center</location>
        <location evidence="1">Centrosome</location>
    </subcellularLocation>
</comment>
<dbReference type="GO" id="GO:0034454">
    <property type="term" value="P:microtubule anchoring at centrosome"/>
    <property type="evidence" value="ECO:0007669"/>
    <property type="project" value="TreeGrafter"/>
</dbReference>
<keyword evidence="2" id="KW-0963">Cytoplasm</keyword>
<dbReference type="GO" id="GO:0005813">
    <property type="term" value="C:centrosome"/>
    <property type="evidence" value="ECO:0007669"/>
    <property type="project" value="UniProtKB-SubCell"/>
</dbReference>
<evidence type="ECO:0000256" key="1">
    <source>
        <dbReference type="ARBA" id="ARBA00004300"/>
    </source>
</evidence>
<dbReference type="PANTHER" id="PTHR18905:SF12">
    <property type="entry name" value="NINEIN-LIKE PROTEIN"/>
    <property type="match status" value="1"/>
</dbReference>
<dbReference type="AlphaFoldDB" id="A0A5N3VTB7"/>
<dbReference type="EMBL" id="VCEA01000002">
    <property type="protein sequence ID" value="KAB0352447.1"/>
    <property type="molecule type" value="Genomic_DNA"/>
</dbReference>
<feature type="coiled-coil region" evidence="5">
    <location>
        <begin position="174"/>
        <end position="208"/>
    </location>
</feature>
<keyword evidence="4" id="KW-0206">Cytoskeleton</keyword>
<feature type="coiled-coil region" evidence="5">
    <location>
        <begin position="671"/>
        <end position="730"/>
    </location>
</feature>
<dbReference type="Proteomes" id="UP000326458">
    <property type="component" value="Unassembled WGS sequence"/>
</dbReference>
<accession>A0A5N3VTB7</accession>
<dbReference type="PANTHER" id="PTHR18905">
    <property type="entry name" value="NINEIN"/>
    <property type="match status" value="1"/>
</dbReference>
<feature type="non-terminal residue" evidence="6">
    <location>
        <position position="1"/>
    </location>
</feature>
<feature type="coiled-coil region" evidence="5">
    <location>
        <begin position="319"/>
        <end position="364"/>
    </location>
</feature>
<evidence type="ECO:0000256" key="3">
    <source>
        <dbReference type="ARBA" id="ARBA00022553"/>
    </source>
</evidence>
<evidence type="ECO:0000256" key="5">
    <source>
        <dbReference type="SAM" id="Coils"/>
    </source>
</evidence>
<keyword evidence="5" id="KW-0175">Coiled coil</keyword>
<sequence>VPEESVGQTTTSSLVSVCSGPRLFCSMDDGSGFAFPEQIISLWAQEGVHNGREVLQSLDFSVDEKVNLLELTWALENELMMVDGATQRAALACYRQELSFCQEQVEQMARERDKARQDLEKAEQRNLEFVKETDDLHSALEQLAEEKVRRLEQGYQGRLSLLRSEVEVERELFWEQARLQRAGLEEDLQRLQTEETGLREKLTLALKENSRLQKEMIEVVEKLSDSEKLVLKLQNDLEFVLKDKLEPQSTELLAQEERFSEILKEYKLKCRDLQDHNDELQAALQGLQAQTARSRHSHLRLGHGPASTITFVGDSAPVSIETEIMLEQLKERYQELRIQLETQVSDHEREMEVMKRAFAEERRQLERGHTWRLNQERTRLQEALQRLRSATPALRDLRSKEPRTLEGLFQERHSSTQEMTRMTAGRHSCVLWLGLHALSLPQAPRVLWRQRLREVLCPLSGQRTLAHRTCRCGQWCLDHWTGFPGHLPRAVTAGAAAGSETGVCSFQPQGVVILSSVISNLPVSFYFDRNEPTTCGPCVEPHPGTHMHTHTPALNQFCFPSRIPHEKNEIVLLPMKEILICLPVIFIGQLLICCTSMELPSREIKSIRSQGLQADLAWAASGALPIGFSFLSPRVPQLCARGPWGDFLLISWEMQTRLAPVSSSREGKIELEKLYEENTLLKNELGRIRQELEASERTEAAQRKEIEVLKRDKEKACSEMEELCTQLTKRKQNIFMKVETHQPTSHQSISQLPLKVGKSYLFSCSIVPDLANKSPLRVSSGPSRQVLHTTWRASLVTQLVKNPPAVWETWDWSLGWKDPLEKGKATHSSILAWRIPWTASLSITNTQSLLRLTSIELVMPSNHLVLDKCPGEQLLICTAVACLVLYEIAQLLSREATNSLCSLQQCMLGSFAPHPCCHSYFSHSSR</sequence>